<sequence length="383" mass="43140">MSSKKESILFIATPNESSSILKSPEFSSKFNIINYTLNTIDNFLEFLKNHNGDNIVAIYGGYPAFSPIGGLTRSLLEHPHFPKHTLKCIVLCSRGYNGIDLEALKDHGIKLFNYQDDEIDENTIVKDFKKGLVGNDVADCVMWHLLEGFRKFSYQQRVTRESKDTLTARSNTCGKPGYAFGHELGQMINRNSTLYTESPRGKKCLILGLGSIGKQIAYKIDHGLGMEVHYSKRTEDIEITQMYPNWTYHPFNDTLLEKLDMFHSIVISLPGTPETHHLINEKFLSHCKAGELILVNIGRGNILELSAVKNAINEGIIRHLGVDVFYNEPTIDNDILIDDRLTTITPHIGSSTKDVFSQSCDNALSNIFNISLDQNFTSYSRIV</sequence>
<dbReference type="SUPFAM" id="SSF51735">
    <property type="entry name" value="NAD(P)-binding Rossmann-fold domains"/>
    <property type="match status" value="1"/>
</dbReference>
<accession>A7TIZ7</accession>
<dbReference type="InterPro" id="IPR050223">
    <property type="entry name" value="D-isomer_2-hydroxyacid_DH"/>
</dbReference>
<reference evidence="6 7" key="1">
    <citation type="journal article" date="2007" name="Proc. Natl. Acad. Sci. U.S.A.">
        <title>Independent sorting-out of thousands of duplicated gene pairs in two yeast species descended from a whole-genome duplication.</title>
        <authorList>
            <person name="Scannell D.R."/>
            <person name="Frank A.C."/>
            <person name="Conant G.C."/>
            <person name="Byrne K.P."/>
            <person name="Woolfit M."/>
            <person name="Wolfe K.H."/>
        </authorList>
    </citation>
    <scope>NUCLEOTIDE SEQUENCE [LARGE SCALE GENOMIC DNA]</scope>
    <source>
        <strain evidence="7">ATCC 22028 / DSM 70294 / BCRC 21397 / CBS 2163 / NBRC 10782 / NRRL Y-8283 / UCD 57-17</strain>
    </source>
</reference>
<evidence type="ECO:0008006" key="8">
    <source>
        <dbReference type="Google" id="ProtNLM"/>
    </source>
</evidence>
<dbReference type="OMA" id="LKCIVLC"/>
<dbReference type="GO" id="GO:0016618">
    <property type="term" value="F:hydroxypyruvate reductase [NAD(P)H] activity"/>
    <property type="evidence" value="ECO:0007669"/>
    <property type="project" value="TreeGrafter"/>
</dbReference>
<comment type="similarity">
    <text evidence="3">Belongs to the D-isomer specific 2-hydroxyacid dehydrogenase family.</text>
</comment>
<dbReference type="InterPro" id="IPR006139">
    <property type="entry name" value="D-isomer_2_OHA_DH_cat_dom"/>
</dbReference>
<evidence type="ECO:0000256" key="3">
    <source>
        <dbReference type="RuleBase" id="RU003719"/>
    </source>
</evidence>
<dbReference type="GeneID" id="5546063"/>
<dbReference type="PANTHER" id="PTHR10996:SF178">
    <property type="entry name" value="2-HYDROXYACID DEHYDROGENASE YGL185C-RELATED"/>
    <property type="match status" value="1"/>
</dbReference>
<dbReference type="Pfam" id="PF00389">
    <property type="entry name" value="2-Hacid_dh"/>
    <property type="match status" value="1"/>
</dbReference>
<dbReference type="PANTHER" id="PTHR10996">
    <property type="entry name" value="2-HYDROXYACID DEHYDROGENASE-RELATED"/>
    <property type="match status" value="1"/>
</dbReference>
<dbReference type="InterPro" id="IPR036291">
    <property type="entry name" value="NAD(P)-bd_dom_sf"/>
</dbReference>
<name>A7TIZ7_VANPO</name>
<organism evidence="7">
    <name type="scientific">Vanderwaltozyma polyspora (strain ATCC 22028 / DSM 70294 / BCRC 21397 / CBS 2163 / NBRC 10782 / NRRL Y-8283 / UCD 57-17)</name>
    <name type="common">Kluyveromyces polysporus</name>
    <dbReference type="NCBI Taxonomy" id="436907"/>
    <lineage>
        <taxon>Eukaryota</taxon>
        <taxon>Fungi</taxon>
        <taxon>Dikarya</taxon>
        <taxon>Ascomycota</taxon>
        <taxon>Saccharomycotina</taxon>
        <taxon>Saccharomycetes</taxon>
        <taxon>Saccharomycetales</taxon>
        <taxon>Saccharomycetaceae</taxon>
        <taxon>Vanderwaltozyma</taxon>
    </lineage>
</organism>
<evidence type="ECO:0000313" key="6">
    <source>
        <dbReference type="EMBL" id="EDO17809.1"/>
    </source>
</evidence>
<dbReference type="STRING" id="436907.A7TIZ7"/>
<feature type="domain" description="D-isomer specific 2-hydroxyacid dehydrogenase NAD-binding" evidence="5">
    <location>
        <begin position="190"/>
        <end position="349"/>
    </location>
</feature>
<dbReference type="Pfam" id="PF02826">
    <property type="entry name" value="2-Hacid_dh_C"/>
    <property type="match status" value="1"/>
</dbReference>
<evidence type="ECO:0000313" key="7">
    <source>
        <dbReference type="Proteomes" id="UP000000267"/>
    </source>
</evidence>
<dbReference type="AlphaFoldDB" id="A7TIZ7"/>
<dbReference type="GO" id="GO:0005829">
    <property type="term" value="C:cytosol"/>
    <property type="evidence" value="ECO:0007669"/>
    <property type="project" value="TreeGrafter"/>
</dbReference>
<dbReference type="EMBL" id="DS480398">
    <property type="protein sequence ID" value="EDO17809.1"/>
    <property type="molecule type" value="Genomic_DNA"/>
</dbReference>
<keyword evidence="7" id="KW-1185">Reference proteome</keyword>
<dbReference type="HOGENOM" id="CLU_019796_1_2_1"/>
<feature type="domain" description="D-isomer specific 2-hydroxyacid dehydrogenase catalytic" evidence="4">
    <location>
        <begin position="71"/>
        <end position="115"/>
    </location>
</feature>
<dbReference type="GO" id="GO:0051287">
    <property type="term" value="F:NAD binding"/>
    <property type="evidence" value="ECO:0007669"/>
    <property type="project" value="InterPro"/>
</dbReference>
<dbReference type="InParanoid" id="A7TIZ7"/>
<dbReference type="Gene3D" id="3.40.50.720">
    <property type="entry name" value="NAD(P)-binding Rossmann-like Domain"/>
    <property type="match status" value="2"/>
</dbReference>
<dbReference type="FunCoup" id="A7TIZ7">
    <property type="interactions" value="26"/>
</dbReference>
<dbReference type="OrthoDB" id="298012at2759"/>
<dbReference type="SUPFAM" id="SSF52283">
    <property type="entry name" value="Formate/glycerate dehydrogenase catalytic domain-like"/>
    <property type="match status" value="1"/>
</dbReference>
<keyword evidence="2" id="KW-0520">NAD</keyword>
<evidence type="ECO:0000259" key="4">
    <source>
        <dbReference type="Pfam" id="PF00389"/>
    </source>
</evidence>
<evidence type="ECO:0000256" key="1">
    <source>
        <dbReference type="ARBA" id="ARBA00023002"/>
    </source>
</evidence>
<protein>
    <recommendedName>
        <fullName evidence="8">D-isomer specific 2-hydroxyacid dehydrogenase NAD-binding domain-containing protein</fullName>
    </recommendedName>
</protein>
<dbReference type="eggNOG" id="KOG0069">
    <property type="taxonomic scope" value="Eukaryota"/>
</dbReference>
<dbReference type="RefSeq" id="XP_001645667.1">
    <property type="nucleotide sequence ID" value="XM_001645617.1"/>
</dbReference>
<proteinExistence type="inferred from homology"/>
<dbReference type="GO" id="GO:0030267">
    <property type="term" value="F:glyoxylate reductase (NADPH) activity"/>
    <property type="evidence" value="ECO:0007669"/>
    <property type="project" value="TreeGrafter"/>
</dbReference>
<dbReference type="InterPro" id="IPR006140">
    <property type="entry name" value="D-isomer_DH_NAD-bd"/>
</dbReference>
<gene>
    <name evidence="6" type="ORF">Kpol_541p52</name>
</gene>
<evidence type="ECO:0000259" key="5">
    <source>
        <dbReference type="Pfam" id="PF02826"/>
    </source>
</evidence>
<dbReference type="PhylomeDB" id="A7TIZ7"/>
<dbReference type="KEGG" id="vpo:Kpol_541p52"/>
<keyword evidence="1 3" id="KW-0560">Oxidoreductase</keyword>
<evidence type="ECO:0000256" key="2">
    <source>
        <dbReference type="ARBA" id="ARBA00023027"/>
    </source>
</evidence>
<dbReference type="Proteomes" id="UP000000267">
    <property type="component" value="Unassembled WGS sequence"/>
</dbReference>